<reference evidence="2" key="1">
    <citation type="submission" date="2019-03" db="EMBL/GenBank/DDBJ databases">
        <title>WGS assembly of Setaria viridis.</title>
        <authorList>
            <person name="Huang P."/>
            <person name="Jenkins J."/>
            <person name="Grimwood J."/>
            <person name="Barry K."/>
            <person name="Healey A."/>
            <person name="Mamidi S."/>
            <person name="Sreedasyam A."/>
            <person name="Shu S."/>
            <person name="Feldman M."/>
            <person name="Wu J."/>
            <person name="Yu Y."/>
            <person name="Chen C."/>
            <person name="Johnson J."/>
            <person name="Rokhsar D."/>
            <person name="Baxter I."/>
            <person name="Schmutz J."/>
            <person name="Brutnell T."/>
            <person name="Kellogg E."/>
        </authorList>
    </citation>
    <scope>NUCLEOTIDE SEQUENCE [LARGE SCALE GENOMIC DNA]</scope>
</reference>
<organism evidence="2 3">
    <name type="scientific">Setaria viridis</name>
    <name type="common">Green bristlegrass</name>
    <name type="synonym">Setaria italica subsp. viridis</name>
    <dbReference type="NCBI Taxonomy" id="4556"/>
    <lineage>
        <taxon>Eukaryota</taxon>
        <taxon>Viridiplantae</taxon>
        <taxon>Streptophyta</taxon>
        <taxon>Embryophyta</taxon>
        <taxon>Tracheophyta</taxon>
        <taxon>Spermatophyta</taxon>
        <taxon>Magnoliopsida</taxon>
        <taxon>Liliopsida</taxon>
        <taxon>Poales</taxon>
        <taxon>Poaceae</taxon>
        <taxon>PACMAD clade</taxon>
        <taxon>Panicoideae</taxon>
        <taxon>Panicodae</taxon>
        <taxon>Paniceae</taxon>
        <taxon>Cenchrinae</taxon>
        <taxon>Setaria</taxon>
    </lineage>
</organism>
<keyword evidence="3" id="KW-1185">Reference proteome</keyword>
<name>A0A4U6TLL4_SETVI</name>
<evidence type="ECO:0000256" key="1">
    <source>
        <dbReference type="SAM" id="MobiDB-lite"/>
    </source>
</evidence>
<dbReference type="PANTHER" id="PTHR33018">
    <property type="entry name" value="OS10G0338966 PROTEIN-RELATED"/>
    <property type="match status" value="1"/>
</dbReference>
<evidence type="ECO:0000313" key="3">
    <source>
        <dbReference type="Proteomes" id="UP000298652"/>
    </source>
</evidence>
<dbReference type="OMA" id="YELTHYK"/>
<protein>
    <submittedName>
        <fullName evidence="2">Uncharacterized protein</fullName>
    </submittedName>
</protein>
<evidence type="ECO:0000313" key="2">
    <source>
        <dbReference type="EMBL" id="TKW03508.1"/>
    </source>
</evidence>
<proteinExistence type="predicted"/>
<gene>
    <name evidence="2" type="ORF">SEVIR_7G046300v2</name>
</gene>
<sequence>MLGSKGEPILPEGIPARFRNMCGAIVKDKLPTWITTRNWKNVPTTMKDVLWATLKEKFTFPEGHEDSARKFAEDLLWRCFRNLRSTLNTEYVKKGKNARDDISRIPPEVWEEFKNTSEARALSEENTMKAMKAAENPYHLSVGGREEEGQRIAGLSNLFEGLDKRSRNWVLAQIPVFTPNGKVTFKHPTTTEIYERLKEFAELKKEGLSKPNRERDQLTAAIGTTEHSGHVQGMSSTLPWGKAFQNDQGSYRKRDR</sequence>
<dbReference type="Gramene" id="TKW03508">
    <property type="protein sequence ID" value="TKW03508"/>
    <property type="gene ID" value="SEVIR_7G046300v2"/>
</dbReference>
<dbReference type="PANTHER" id="PTHR33018:SF19">
    <property type="entry name" value="OS12G0558775 PROTEIN"/>
    <property type="match status" value="1"/>
</dbReference>
<dbReference type="Proteomes" id="UP000298652">
    <property type="component" value="Chromosome 7"/>
</dbReference>
<accession>A0A4U6TLL4</accession>
<dbReference type="AlphaFoldDB" id="A0A4U6TLL4"/>
<feature type="region of interest" description="Disordered" evidence="1">
    <location>
        <begin position="223"/>
        <end position="256"/>
    </location>
</feature>
<dbReference type="EMBL" id="CM016558">
    <property type="protein sequence ID" value="TKW03508.1"/>
    <property type="molecule type" value="Genomic_DNA"/>
</dbReference>